<dbReference type="Pfam" id="PF18121">
    <property type="entry name" value="TFA2_Winged_2"/>
    <property type="match status" value="1"/>
</dbReference>
<gene>
    <name evidence="3" type="ORF">CDEB00056_LOCUS1789</name>
</gene>
<dbReference type="InterPro" id="IPR040501">
    <property type="entry name" value="TFA2_Winged_2"/>
</dbReference>
<proteinExistence type="predicted"/>
<feature type="compositionally biased region" description="Basic and acidic residues" evidence="1">
    <location>
        <begin position="39"/>
        <end position="50"/>
    </location>
</feature>
<feature type="region of interest" description="Disordered" evidence="1">
    <location>
        <begin position="1"/>
        <end position="50"/>
    </location>
</feature>
<protein>
    <recommendedName>
        <fullName evidence="2">TFA2 Winged helix domain-containing protein</fullName>
    </recommendedName>
</protein>
<evidence type="ECO:0000259" key="2">
    <source>
        <dbReference type="Pfam" id="PF18121"/>
    </source>
</evidence>
<sequence length="532" mass="59141">MSNSYGFDFLRSEHTLNEPQKEETKVPSTSFDFPSTQPEGDHADQPGHDKTDLEKQYDVIQFLQAHRSSGCLPPSIIYKSIRVDLSEGGHDESVTKLLLKNARIRIEEIPDPENPSLTIYTFGYQAKFNNVRNRTGLLAQVNSCKNGIRQRDLLDSYEGIQEDIDQLITGGEIIAVLNSEDKDKILFPRGEPFLAELDGHIKVHDGLLEPIIAPTGSNGNSNEMTLDSMRKAQLEKQQYSFIAESDVDPRKQIRRGEAVCIGGQWFRVSSAIREGSLSEQPARAHAPLSVSSRKELSKKNEVEGYYRTFNEHHIPLDHPLEKETVENIRAAREAQTRLQRIAAAQGRAVTGAAGAQLLSSNATAANPETLAAAFVSTASSGSMRRRPNAGRAHLGAHLNAKKAAKQIEEAKKAATDPCLIYSHGKRHGCTLDVRDLYLATRDEIPPPEKEVDIYNLMLKYKLLEPNEPMQRPRMSKKNMNLGEDGKPKKRRYYERKGQRMTNTHLIGTEIGQALAAAAEKQQQGKSVGDGGM</sequence>
<dbReference type="GO" id="GO:0006367">
    <property type="term" value="P:transcription initiation at RNA polymerase II promoter"/>
    <property type="evidence" value="ECO:0007669"/>
    <property type="project" value="InterPro"/>
</dbReference>
<feature type="compositionally biased region" description="Polar residues" evidence="1">
    <location>
        <begin position="26"/>
        <end position="38"/>
    </location>
</feature>
<evidence type="ECO:0000313" key="3">
    <source>
        <dbReference type="EMBL" id="CAE0456948.1"/>
    </source>
</evidence>
<reference evidence="3" key="1">
    <citation type="submission" date="2021-01" db="EMBL/GenBank/DDBJ databases">
        <authorList>
            <person name="Corre E."/>
            <person name="Pelletier E."/>
            <person name="Niang G."/>
            <person name="Scheremetjew M."/>
            <person name="Finn R."/>
            <person name="Kale V."/>
            <person name="Holt S."/>
            <person name="Cochrane G."/>
            <person name="Meng A."/>
            <person name="Brown T."/>
            <person name="Cohen L."/>
        </authorList>
    </citation>
    <scope>NUCLEOTIDE SEQUENCE</scope>
    <source>
        <strain evidence="3">MM31A-1</strain>
    </source>
</reference>
<feature type="compositionally biased region" description="Basic and acidic residues" evidence="1">
    <location>
        <begin position="10"/>
        <end position="25"/>
    </location>
</feature>
<accession>A0A7S3PVG4</accession>
<dbReference type="GO" id="GO:0005673">
    <property type="term" value="C:transcription factor TFIIE complex"/>
    <property type="evidence" value="ECO:0007669"/>
    <property type="project" value="InterPro"/>
</dbReference>
<feature type="domain" description="TFA2 Winged helix" evidence="2">
    <location>
        <begin position="132"/>
        <end position="188"/>
    </location>
</feature>
<name>A0A7S3PVG4_9STRA</name>
<dbReference type="PANTHER" id="PTHR12716:SF8">
    <property type="entry name" value="TRANSCRIPTION INITIATION FACTOR IIE SUBUNIT BETA"/>
    <property type="match status" value="1"/>
</dbReference>
<dbReference type="AlphaFoldDB" id="A0A7S3PVG4"/>
<dbReference type="PANTHER" id="PTHR12716">
    <property type="entry name" value="TRANSCRIPTION INITIATION FACTOR IIE, BETA SUBUNIT"/>
    <property type="match status" value="1"/>
</dbReference>
<evidence type="ECO:0000256" key="1">
    <source>
        <dbReference type="SAM" id="MobiDB-lite"/>
    </source>
</evidence>
<dbReference type="EMBL" id="HBIO01002533">
    <property type="protein sequence ID" value="CAE0456948.1"/>
    <property type="molecule type" value="Transcribed_RNA"/>
</dbReference>
<feature type="region of interest" description="Disordered" evidence="1">
    <location>
        <begin position="469"/>
        <end position="489"/>
    </location>
</feature>
<dbReference type="GO" id="GO:0001097">
    <property type="term" value="F:TFIIH-class transcription factor complex binding"/>
    <property type="evidence" value="ECO:0007669"/>
    <property type="project" value="TreeGrafter"/>
</dbReference>
<dbReference type="InterPro" id="IPR016656">
    <property type="entry name" value="TFIIE-bsu"/>
</dbReference>
<organism evidence="3">
    <name type="scientific">Chaetoceros debilis</name>
    <dbReference type="NCBI Taxonomy" id="122233"/>
    <lineage>
        <taxon>Eukaryota</taxon>
        <taxon>Sar</taxon>
        <taxon>Stramenopiles</taxon>
        <taxon>Ochrophyta</taxon>
        <taxon>Bacillariophyta</taxon>
        <taxon>Coscinodiscophyceae</taxon>
        <taxon>Chaetocerotophycidae</taxon>
        <taxon>Chaetocerotales</taxon>
        <taxon>Chaetocerotaceae</taxon>
        <taxon>Chaetoceros</taxon>
    </lineage>
</organism>